<feature type="chain" id="PRO_5018197477" evidence="8">
    <location>
        <begin position="20"/>
        <end position="452"/>
    </location>
</feature>
<evidence type="ECO:0000256" key="3">
    <source>
        <dbReference type="ARBA" id="ARBA00022475"/>
    </source>
</evidence>
<dbReference type="GO" id="GO:0098552">
    <property type="term" value="C:side of membrane"/>
    <property type="evidence" value="ECO:0007669"/>
    <property type="project" value="UniProtKB-KW"/>
</dbReference>
<dbReference type="Gene3D" id="3.90.150.10">
    <property type="entry name" value="Variant Surface Glycoprotein, subunit A domain 1"/>
    <property type="match status" value="1"/>
</dbReference>
<dbReference type="AlphaFoldDB" id="A0A3L6L0W2"/>
<dbReference type="SUPFAM" id="SSF58087">
    <property type="entry name" value="Variant surface glycoprotein (N-terminal domain)"/>
    <property type="match status" value="1"/>
</dbReference>
<keyword evidence="5" id="KW-0472">Membrane</keyword>
<feature type="domain" description="Trypanosome variant surface glycoprotein A-type N-terminal" evidence="9">
    <location>
        <begin position="13"/>
        <end position="366"/>
    </location>
</feature>
<dbReference type="Pfam" id="PF00913">
    <property type="entry name" value="Trypan_glycop"/>
    <property type="match status" value="1"/>
</dbReference>
<sequence>MHIFHWLTAALFAGQLCNAHSTDNGAIDARTWKPLCDLSQKLKKAPGSAIATVEAQGNSVDTTDLQQQRLQVYILQKALTEDVSKLLPLLYALADERRKQAKTTLPVIKTAIDYTAKAMHLAGEIDEFGEVLKQQGKTGSLTCLTDSSGRAAGLTTVQALFSGCNSMQPMAAVDLTSAEAPTAEELLIQTDIQQDTADSDTKCPLTDAGAATDMFNSGSSHGSGEHTFASGLFSLEAYKSTLKARPAPTECSTETRALQQVHCSLTQLHSEKSKLEAKAGNRTIEQLISSANFNSYFKQAARMSETPKNTDVDQVLGEASNEARQYFWGRVEDTKIPGEATGDSTEQALGKISDPKKLSLAAIYYQTKTWDIFAEQAETIKKLQEKSEKKDLKTAETTCNSAKDDEKTCEKLEDKGCVFNKDGEKGKKCTLKKEANEKLESITESRRKRWEK</sequence>
<gene>
    <name evidence="10" type="ORF">DPX39_090110800</name>
</gene>
<evidence type="ECO:0000256" key="7">
    <source>
        <dbReference type="ARBA" id="ARBA00023288"/>
    </source>
</evidence>
<evidence type="ECO:0000259" key="9">
    <source>
        <dbReference type="Pfam" id="PF00913"/>
    </source>
</evidence>
<evidence type="ECO:0000256" key="1">
    <source>
        <dbReference type="ARBA" id="ARBA00002523"/>
    </source>
</evidence>
<keyword evidence="7" id="KW-0449">Lipoprotein</keyword>
<keyword evidence="4" id="KW-0336">GPI-anchor</keyword>
<keyword evidence="6" id="KW-0325">Glycoprotein</keyword>
<protein>
    <submittedName>
        <fullName evidence="10">Trypanosome variant surface glycoprotein (A-type)</fullName>
    </submittedName>
</protein>
<evidence type="ECO:0000256" key="5">
    <source>
        <dbReference type="ARBA" id="ARBA00023136"/>
    </source>
</evidence>
<accession>A0A3L6L0W2</accession>
<dbReference type="InterPro" id="IPR001812">
    <property type="entry name" value="Trypano_VSG_A_N_dom"/>
</dbReference>
<evidence type="ECO:0000313" key="10">
    <source>
        <dbReference type="EMBL" id="RHW70264.1"/>
    </source>
</evidence>
<reference evidence="10 11" key="1">
    <citation type="submission" date="2018-09" db="EMBL/GenBank/DDBJ databases">
        <title>whole genome sequence of T. equiperdum IVM-t1 strain.</title>
        <authorList>
            <person name="Suganuma K."/>
        </authorList>
    </citation>
    <scope>NUCLEOTIDE SEQUENCE [LARGE SCALE GENOMIC DNA]</scope>
    <source>
        <strain evidence="10 11">IVM-t1</strain>
    </source>
</reference>
<keyword evidence="3" id="KW-1003">Cell membrane</keyword>
<dbReference type="GO" id="GO:0042783">
    <property type="term" value="P:symbiont-mediated evasion of host immune response"/>
    <property type="evidence" value="ECO:0007669"/>
    <property type="project" value="InterPro"/>
</dbReference>
<dbReference type="InterPro" id="IPR027446">
    <property type="entry name" value="VSG_C_dom_sf"/>
</dbReference>
<dbReference type="EMBL" id="QSBY01000009">
    <property type="protein sequence ID" value="RHW70264.1"/>
    <property type="molecule type" value="Genomic_DNA"/>
</dbReference>
<comment type="function">
    <text evidence="1">VSG forms a coat on the surface of the parasite. The trypanosome evades the immune response of the host by expressing a series of antigenically distinct VSGs from an estimated 1000 VSG genes.</text>
</comment>
<evidence type="ECO:0000256" key="4">
    <source>
        <dbReference type="ARBA" id="ARBA00022622"/>
    </source>
</evidence>
<dbReference type="Proteomes" id="UP000266743">
    <property type="component" value="Chromosome 9"/>
</dbReference>
<evidence type="ECO:0000256" key="2">
    <source>
        <dbReference type="ARBA" id="ARBA00004609"/>
    </source>
</evidence>
<feature type="signal peptide" evidence="8">
    <location>
        <begin position="1"/>
        <end position="19"/>
    </location>
</feature>
<organism evidence="10 11">
    <name type="scientific">Trypanosoma brucei equiperdum</name>
    <dbReference type="NCBI Taxonomy" id="630700"/>
    <lineage>
        <taxon>Eukaryota</taxon>
        <taxon>Discoba</taxon>
        <taxon>Euglenozoa</taxon>
        <taxon>Kinetoplastea</taxon>
        <taxon>Metakinetoplastina</taxon>
        <taxon>Trypanosomatida</taxon>
        <taxon>Trypanosomatidae</taxon>
        <taxon>Trypanosoma</taxon>
    </lineage>
</organism>
<name>A0A3L6L0W2_9TRYP</name>
<dbReference type="GO" id="GO:0005886">
    <property type="term" value="C:plasma membrane"/>
    <property type="evidence" value="ECO:0007669"/>
    <property type="project" value="UniProtKB-SubCell"/>
</dbReference>
<evidence type="ECO:0000256" key="6">
    <source>
        <dbReference type="ARBA" id="ARBA00023180"/>
    </source>
</evidence>
<evidence type="ECO:0000313" key="11">
    <source>
        <dbReference type="Proteomes" id="UP000266743"/>
    </source>
</evidence>
<comment type="subcellular location">
    <subcellularLocation>
        <location evidence="2">Cell membrane</location>
        <topology evidence="2">Lipid-anchor</topology>
        <topology evidence="2">GPI-anchor</topology>
    </subcellularLocation>
</comment>
<proteinExistence type="predicted"/>
<comment type="caution">
    <text evidence="10">The sequence shown here is derived from an EMBL/GenBank/DDBJ whole genome shotgun (WGS) entry which is preliminary data.</text>
</comment>
<keyword evidence="8" id="KW-0732">Signal</keyword>
<dbReference type="Gene3D" id="1.10.470.10">
    <property type="entry name" value="Variant Surface Glycoprotein, subunit A, domain 2"/>
    <property type="match status" value="1"/>
</dbReference>
<evidence type="ECO:0000256" key="8">
    <source>
        <dbReference type="SAM" id="SignalP"/>
    </source>
</evidence>
<dbReference type="SUPFAM" id="SSF118251">
    <property type="entry name" value="Variant surface glycoprotein MITAT 1.2, VSG 221, C-terminal domain"/>
    <property type="match status" value="1"/>
</dbReference>